<sequence length="76" mass="8316">MSCDVREMESPSEPQCGSKQHVFQAQGAGASHEDCGPFPAPLRSSYALQHTQGWEREPLRDSRAPAAPSESSTRRC</sequence>
<feature type="compositionally biased region" description="Basic and acidic residues" evidence="1">
    <location>
        <begin position="53"/>
        <end position="63"/>
    </location>
</feature>
<evidence type="ECO:0000313" key="2">
    <source>
        <dbReference type="EMBL" id="KAJ8357539.1"/>
    </source>
</evidence>
<evidence type="ECO:0000256" key="1">
    <source>
        <dbReference type="SAM" id="MobiDB-lite"/>
    </source>
</evidence>
<dbReference type="AlphaFoldDB" id="A0A9Q1FFY2"/>
<comment type="caution">
    <text evidence="2">The sequence shown here is derived from an EMBL/GenBank/DDBJ whole genome shotgun (WGS) entry which is preliminary data.</text>
</comment>
<name>A0A9Q1FFY2_SYNKA</name>
<accession>A0A9Q1FFY2</accession>
<reference evidence="2" key="1">
    <citation type="journal article" date="2023" name="Science">
        <title>Genome structures resolve the early diversification of teleost fishes.</title>
        <authorList>
            <person name="Parey E."/>
            <person name="Louis A."/>
            <person name="Montfort J."/>
            <person name="Bouchez O."/>
            <person name="Roques C."/>
            <person name="Iampietro C."/>
            <person name="Lluch J."/>
            <person name="Castinel A."/>
            <person name="Donnadieu C."/>
            <person name="Desvignes T."/>
            <person name="Floi Bucao C."/>
            <person name="Jouanno E."/>
            <person name="Wen M."/>
            <person name="Mejri S."/>
            <person name="Dirks R."/>
            <person name="Jansen H."/>
            <person name="Henkel C."/>
            <person name="Chen W.J."/>
            <person name="Zahm M."/>
            <person name="Cabau C."/>
            <person name="Klopp C."/>
            <person name="Thompson A.W."/>
            <person name="Robinson-Rechavi M."/>
            <person name="Braasch I."/>
            <person name="Lecointre G."/>
            <person name="Bobe J."/>
            <person name="Postlethwait J.H."/>
            <person name="Berthelot C."/>
            <person name="Roest Crollius H."/>
            <person name="Guiguen Y."/>
        </authorList>
    </citation>
    <scope>NUCLEOTIDE SEQUENCE</scope>
    <source>
        <strain evidence="2">WJC10195</strain>
    </source>
</reference>
<gene>
    <name evidence="2" type="ORF">SKAU_G00203330</name>
</gene>
<feature type="region of interest" description="Disordered" evidence="1">
    <location>
        <begin position="1"/>
        <end position="76"/>
    </location>
</feature>
<protein>
    <submittedName>
        <fullName evidence="2">Uncharacterized protein</fullName>
    </submittedName>
</protein>
<feature type="compositionally biased region" description="Polar residues" evidence="1">
    <location>
        <begin position="12"/>
        <end position="23"/>
    </location>
</feature>
<evidence type="ECO:0000313" key="3">
    <source>
        <dbReference type="Proteomes" id="UP001152622"/>
    </source>
</evidence>
<dbReference type="Proteomes" id="UP001152622">
    <property type="component" value="Chromosome 6"/>
</dbReference>
<organism evidence="2 3">
    <name type="scientific">Synaphobranchus kaupii</name>
    <name type="common">Kaup's arrowtooth eel</name>
    <dbReference type="NCBI Taxonomy" id="118154"/>
    <lineage>
        <taxon>Eukaryota</taxon>
        <taxon>Metazoa</taxon>
        <taxon>Chordata</taxon>
        <taxon>Craniata</taxon>
        <taxon>Vertebrata</taxon>
        <taxon>Euteleostomi</taxon>
        <taxon>Actinopterygii</taxon>
        <taxon>Neopterygii</taxon>
        <taxon>Teleostei</taxon>
        <taxon>Anguilliformes</taxon>
        <taxon>Synaphobranchidae</taxon>
        <taxon>Synaphobranchus</taxon>
    </lineage>
</organism>
<proteinExistence type="predicted"/>
<keyword evidence="3" id="KW-1185">Reference proteome</keyword>
<dbReference type="EMBL" id="JAINUF010000006">
    <property type="protein sequence ID" value="KAJ8357539.1"/>
    <property type="molecule type" value="Genomic_DNA"/>
</dbReference>